<dbReference type="CDD" id="cd01949">
    <property type="entry name" value="GGDEF"/>
    <property type="match status" value="1"/>
</dbReference>
<evidence type="ECO:0000313" key="4">
    <source>
        <dbReference type="Proteomes" id="UP000238083"/>
    </source>
</evidence>
<dbReference type="RefSeq" id="WP_106208689.1">
    <property type="nucleotide sequence ID" value="NZ_PVZF01000003.1"/>
</dbReference>
<dbReference type="Gene3D" id="3.30.450.20">
    <property type="entry name" value="PAS domain"/>
    <property type="match status" value="1"/>
</dbReference>
<dbReference type="InterPro" id="IPR000014">
    <property type="entry name" value="PAS"/>
</dbReference>
<keyword evidence="4" id="KW-1185">Reference proteome</keyword>
<feature type="domain" description="PAS" evidence="1">
    <location>
        <begin position="23"/>
        <end position="72"/>
    </location>
</feature>
<dbReference type="AlphaFoldDB" id="A0A2T0R5Y9"/>
<accession>A0A2T0R5Y9</accession>
<dbReference type="InterPro" id="IPR035965">
    <property type="entry name" value="PAS-like_dom_sf"/>
</dbReference>
<reference evidence="3 4" key="1">
    <citation type="submission" date="2018-03" db="EMBL/GenBank/DDBJ databases">
        <title>Genomic Encyclopedia of Archaeal and Bacterial Type Strains, Phase II (KMG-II): from individual species to whole genera.</title>
        <authorList>
            <person name="Goeker M."/>
        </authorList>
    </citation>
    <scope>NUCLEOTIDE SEQUENCE [LARGE SCALE GENOMIC DNA]</scope>
    <source>
        <strain evidence="3 4">DSM 19711</strain>
    </source>
</reference>
<sequence length="279" mass="30406">MTPAGADWRTLASRTPATLLLTGTTVLWASADLQRLVGADPQLLVGRDVLDLVVEHDRARARSALAEAVRRPGERLGPLRVRPRQRPDLRVEVVARARGAGHVVLAVWDVSERVAAERSLEHRASHDVLTGLPNRALLAERWERSRARAGPAARTFVLLCDVDGLKEVNDRCGHRAGDALLVEVARRLAAEVRPGDTVARLGGDEFVVLVDAVPPEHVEALVRRLRRTVLRAQEGADVRLSVGWAADDADRSFEAVLAEADGRMYEDKRANRGVTGGSP</sequence>
<gene>
    <name evidence="3" type="ORF">CLV37_10313</name>
</gene>
<dbReference type="EMBL" id="PVZF01000003">
    <property type="protein sequence ID" value="PRY16584.1"/>
    <property type="molecule type" value="Genomic_DNA"/>
</dbReference>
<name>A0A2T0R5Y9_9ACTN</name>
<dbReference type="SUPFAM" id="SSF55785">
    <property type="entry name" value="PYP-like sensor domain (PAS domain)"/>
    <property type="match status" value="1"/>
</dbReference>
<dbReference type="Gene3D" id="3.30.70.270">
    <property type="match status" value="1"/>
</dbReference>
<dbReference type="CDD" id="cd00130">
    <property type="entry name" value="PAS"/>
    <property type="match status" value="1"/>
</dbReference>
<proteinExistence type="predicted"/>
<dbReference type="SMART" id="SM00267">
    <property type="entry name" value="GGDEF"/>
    <property type="match status" value="1"/>
</dbReference>
<comment type="caution">
    <text evidence="3">The sequence shown here is derived from an EMBL/GenBank/DDBJ whole genome shotgun (WGS) entry which is preliminary data.</text>
</comment>
<dbReference type="InterPro" id="IPR000160">
    <property type="entry name" value="GGDEF_dom"/>
</dbReference>
<evidence type="ECO:0000259" key="2">
    <source>
        <dbReference type="PROSITE" id="PS50887"/>
    </source>
</evidence>
<dbReference type="Proteomes" id="UP000238083">
    <property type="component" value="Unassembled WGS sequence"/>
</dbReference>
<dbReference type="InterPro" id="IPR043128">
    <property type="entry name" value="Rev_trsase/Diguanyl_cyclase"/>
</dbReference>
<evidence type="ECO:0000313" key="3">
    <source>
        <dbReference type="EMBL" id="PRY16584.1"/>
    </source>
</evidence>
<feature type="domain" description="GGDEF" evidence="2">
    <location>
        <begin position="153"/>
        <end position="279"/>
    </location>
</feature>
<dbReference type="PANTHER" id="PTHR44757:SF2">
    <property type="entry name" value="BIOFILM ARCHITECTURE MAINTENANCE PROTEIN MBAA"/>
    <property type="match status" value="1"/>
</dbReference>
<protein>
    <submittedName>
        <fullName evidence="3">Diguanylate cyclase (GGDEF)-like protein</fullName>
    </submittedName>
</protein>
<dbReference type="PANTHER" id="PTHR44757">
    <property type="entry name" value="DIGUANYLATE CYCLASE DGCP"/>
    <property type="match status" value="1"/>
</dbReference>
<dbReference type="InterPro" id="IPR029787">
    <property type="entry name" value="Nucleotide_cyclase"/>
</dbReference>
<dbReference type="NCBIfam" id="TIGR00254">
    <property type="entry name" value="GGDEF"/>
    <property type="match status" value="1"/>
</dbReference>
<organism evidence="3 4">
    <name type="scientific">Kineococcus rhizosphaerae</name>
    <dbReference type="NCBI Taxonomy" id="559628"/>
    <lineage>
        <taxon>Bacteria</taxon>
        <taxon>Bacillati</taxon>
        <taxon>Actinomycetota</taxon>
        <taxon>Actinomycetes</taxon>
        <taxon>Kineosporiales</taxon>
        <taxon>Kineosporiaceae</taxon>
        <taxon>Kineococcus</taxon>
    </lineage>
</organism>
<evidence type="ECO:0000259" key="1">
    <source>
        <dbReference type="PROSITE" id="PS50112"/>
    </source>
</evidence>
<dbReference type="InterPro" id="IPR052155">
    <property type="entry name" value="Biofilm_reg_signaling"/>
</dbReference>
<dbReference type="Pfam" id="PF00990">
    <property type="entry name" value="GGDEF"/>
    <property type="match status" value="1"/>
</dbReference>
<dbReference type="OrthoDB" id="8526884at2"/>
<dbReference type="SUPFAM" id="SSF55073">
    <property type="entry name" value="Nucleotide cyclase"/>
    <property type="match status" value="1"/>
</dbReference>
<dbReference type="PROSITE" id="PS50112">
    <property type="entry name" value="PAS"/>
    <property type="match status" value="1"/>
</dbReference>
<dbReference type="PROSITE" id="PS50887">
    <property type="entry name" value="GGDEF"/>
    <property type="match status" value="1"/>
</dbReference>